<comment type="caution">
    <text evidence="1">The sequence shown here is derived from an EMBL/GenBank/DDBJ whole genome shotgun (WGS) entry which is preliminary data.</text>
</comment>
<reference evidence="1 2" key="1">
    <citation type="journal article" date="2014" name="BMC Genomics">
        <title>Comparison of environmental and isolate Sulfobacillus genomes reveals diverse carbon, sulfur, nitrogen, and hydrogen metabolisms.</title>
        <authorList>
            <person name="Justice N.B."/>
            <person name="Norman A."/>
            <person name="Brown C.T."/>
            <person name="Singh A."/>
            <person name="Thomas B.C."/>
            <person name="Banfield J.F."/>
        </authorList>
    </citation>
    <scope>NUCLEOTIDE SEQUENCE [LARGE SCALE GENOMIC DNA]</scope>
    <source>
        <strain evidence="1">AMDSBA1</strain>
    </source>
</reference>
<dbReference type="Proteomes" id="UP000242699">
    <property type="component" value="Unassembled WGS sequence"/>
</dbReference>
<evidence type="ECO:0000313" key="1">
    <source>
        <dbReference type="EMBL" id="PSR26179.1"/>
    </source>
</evidence>
<accession>A0A2T2WVB0</accession>
<sequence length="84" mass="9322">MTTLTQALDTARQGLQNTIQEILVLSPESLHEWQRLTHLTWSDADPIPAGLTALGPLVEALSWVATVQKSWSVTMEKNSDHLDD</sequence>
<name>A0A2T2WVB0_9FIRM</name>
<gene>
    <name evidence="1" type="ORF">C7B43_14555</name>
</gene>
<dbReference type="AlphaFoldDB" id="A0A2T2WVB0"/>
<dbReference type="EMBL" id="PXYT01000040">
    <property type="protein sequence ID" value="PSR26179.1"/>
    <property type="molecule type" value="Genomic_DNA"/>
</dbReference>
<evidence type="ECO:0000313" key="2">
    <source>
        <dbReference type="Proteomes" id="UP000242699"/>
    </source>
</evidence>
<protein>
    <submittedName>
        <fullName evidence="1">Uncharacterized protein</fullName>
    </submittedName>
</protein>
<organism evidence="1 2">
    <name type="scientific">Sulfobacillus benefaciens</name>
    <dbReference type="NCBI Taxonomy" id="453960"/>
    <lineage>
        <taxon>Bacteria</taxon>
        <taxon>Bacillati</taxon>
        <taxon>Bacillota</taxon>
        <taxon>Clostridia</taxon>
        <taxon>Eubacteriales</taxon>
        <taxon>Clostridiales Family XVII. Incertae Sedis</taxon>
        <taxon>Sulfobacillus</taxon>
    </lineage>
</organism>
<proteinExistence type="predicted"/>